<dbReference type="Proteomes" id="UP001239994">
    <property type="component" value="Unassembled WGS sequence"/>
</dbReference>
<accession>A0AAD9DL90</accession>
<protein>
    <recommendedName>
        <fullName evidence="3">Reverse transcriptase domain-containing protein</fullName>
    </recommendedName>
</protein>
<feature type="non-terminal residue" evidence="1">
    <location>
        <position position="106"/>
    </location>
</feature>
<evidence type="ECO:0008006" key="3">
    <source>
        <dbReference type="Google" id="ProtNLM"/>
    </source>
</evidence>
<comment type="caution">
    <text evidence="1">The sequence shown here is derived from an EMBL/GenBank/DDBJ whole genome shotgun (WGS) entry which is preliminary data.</text>
</comment>
<gene>
    <name evidence="1" type="ORF">P4O66_006071</name>
</gene>
<reference evidence="1" key="1">
    <citation type="submission" date="2023-03" db="EMBL/GenBank/DDBJ databases">
        <title>Electrophorus voltai genome.</title>
        <authorList>
            <person name="Bian C."/>
        </authorList>
    </citation>
    <scope>NUCLEOTIDE SEQUENCE</scope>
    <source>
        <strain evidence="1">CB-2022</strain>
        <tissue evidence="1">Muscle</tissue>
    </source>
</reference>
<organism evidence="1 2">
    <name type="scientific">Electrophorus voltai</name>
    <dbReference type="NCBI Taxonomy" id="2609070"/>
    <lineage>
        <taxon>Eukaryota</taxon>
        <taxon>Metazoa</taxon>
        <taxon>Chordata</taxon>
        <taxon>Craniata</taxon>
        <taxon>Vertebrata</taxon>
        <taxon>Euteleostomi</taxon>
        <taxon>Actinopterygii</taxon>
        <taxon>Neopterygii</taxon>
        <taxon>Teleostei</taxon>
        <taxon>Ostariophysi</taxon>
        <taxon>Gymnotiformes</taxon>
        <taxon>Gymnotoidei</taxon>
        <taxon>Gymnotidae</taxon>
        <taxon>Electrophorus</taxon>
    </lineage>
</organism>
<proteinExistence type="predicted"/>
<sequence length="106" mass="12073">MKCFEKLLRDFITSSLLASIDSMQFAYHHNRSTDDAIAHLLHTTLTHLDKVRALPSLPSLLVIPSSWVSDNNERAYLENWWQENNLLLNVSKTKELQQEAGVALPA</sequence>
<evidence type="ECO:0000313" key="1">
    <source>
        <dbReference type="EMBL" id="KAK1784504.1"/>
    </source>
</evidence>
<dbReference type="AlphaFoldDB" id="A0AAD9DL90"/>
<evidence type="ECO:0000313" key="2">
    <source>
        <dbReference type="Proteomes" id="UP001239994"/>
    </source>
</evidence>
<dbReference type="EMBL" id="JAROKS010000102">
    <property type="protein sequence ID" value="KAK1784504.1"/>
    <property type="molecule type" value="Genomic_DNA"/>
</dbReference>
<keyword evidence="2" id="KW-1185">Reference proteome</keyword>
<name>A0AAD9DL90_9TELE</name>